<dbReference type="GO" id="GO:0005737">
    <property type="term" value="C:cytoplasm"/>
    <property type="evidence" value="ECO:0007669"/>
    <property type="project" value="TreeGrafter"/>
</dbReference>
<proteinExistence type="predicted"/>
<protein>
    <submittedName>
        <fullName evidence="2">Bis(5'-nucleosyl)-tetraphosphatase PrpE [asymmetrical]</fullName>
        <ecNumber evidence="2">3.6.1.17</ecNumber>
    </submittedName>
</protein>
<dbReference type="InterPro" id="IPR006186">
    <property type="entry name" value="Ser/Thr-sp_prot-phosphatase"/>
</dbReference>
<organism evidence="2 3">
    <name type="scientific">Ruegeria atlantica</name>
    <dbReference type="NCBI Taxonomy" id="81569"/>
    <lineage>
        <taxon>Bacteria</taxon>
        <taxon>Pseudomonadati</taxon>
        <taxon>Pseudomonadota</taxon>
        <taxon>Alphaproteobacteria</taxon>
        <taxon>Rhodobacterales</taxon>
        <taxon>Roseobacteraceae</taxon>
        <taxon>Ruegeria</taxon>
    </lineage>
</organism>
<evidence type="ECO:0000313" key="2">
    <source>
        <dbReference type="EMBL" id="CUH42575.1"/>
    </source>
</evidence>
<feature type="domain" description="Calcineurin-like phosphoesterase" evidence="1">
    <location>
        <begin position="3"/>
        <end position="203"/>
    </location>
</feature>
<keyword evidence="2" id="KW-0378">Hydrolase</keyword>
<keyword evidence="3" id="KW-1185">Reference proteome</keyword>
<dbReference type="GO" id="GO:0008803">
    <property type="term" value="F:bis(5'-nucleosyl)-tetraphosphatase (symmetrical) activity"/>
    <property type="evidence" value="ECO:0007669"/>
    <property type="project" value="TreeGrafter"/>
</dbReference>
<dbReference type="PANTHER" id="PTHR42850">
    <property type="entry name" value="METALLOPHOSPHOESTERASE"/>
    <property type="match status" value="1"/>
</dbReference>
<dbReference type="EC" id="3.6.1.17" evidence="2"/>
<dbReference type="InterPro" id="IPR029052">
    <property type="entry name" value="Metallo-depent_PP-like"/>
</dbReference>
<evidence type="ECO:0000259" key="1">
    <source>
        <dbReference type="Pfam" id="PF00149"/>
    </source>
</evidence>
<dbReference type="AlphaFoldDB" id="A0A0P1E2V7"/>
<dbReference type="Gene3D" id="3.60.21.10">
    <property type="match status" value="1"/>
</dbReference>
<dbReference type="GO" id="GO:0016791">
    <property type="term" value="F:phosphatase activity"/>
    <property type="evidence" value="ECO:0007669"/>
    <property type="project" value="TreeGrafter"/>
</dbReference>
<dbReference type="Proteomes" id="UP000050786">
    <property type="component" value="Unassembled WGS sequence"/>
</dbReference>
<accession>A0A0P1E2V7</accession>
<dbReference type="CDD" id="cd00144">
    <property type="entry name" value="MPP_PPP_family"/>
    <property type="match status" value="1"/>
</dbReference>
<dbReference type="GO" id="GO:0110154">
    <property type="term" value="P:RNA decapping"/>
    <property type="evidence" value="ECO:0007669"/>
    <property type="project" value="TreeGrafter"/>
</dbReference>
<dbReference type="InterPro" id="IPR004843">
    <property type="entry name" value="Calcineurin-like_PHP"/>
</dbReference>
<dbReference type="GO" id="GO:0004081">
    <property type="term" value="F:bis(5'-nucleosyl)-tetraphosphatase (asymmetrical) activity"/>
    <property type="evidence" value="ECO:0007669"/>
    <property type="project" value="UniProtKB-EC"/>
</dbReference>
<dbReference type="SUPFAM" id="SSF56300">
    <property type="entry name" value="Metallo-dependent phosphatases"/>
    <property type="match status" value="1"/>
</dbReference>
<dbReference type="RefSeq" id="WP_058272632.1">
    <property type="nucleotide sequence ID" value="NZ_CYPS01000022.1"/>
</dbReference>
<dbReference type="Pfam" id="PF00149">
    <property type="entry name" value="Metallophos"/>
    <property type="match status" value="1"/>
</dbReference>
<dbReference type="PANTHER" id="PTHR42850:SF4">
    <property type="entry name" value="ZINC-DEPENDENT ENDOPOLYPHOSPHATASE"/>
    <property type="match status" value="1"/>
</dbReference>
<dbReference type="InterPro" id="IPR050126">
    <property type="entry name" value="Ap4A_hydrolase"/>
</dbReference>
<gene>
    <name evidence="2" type="primary">prpE</name>
    <name evidence="2" type="ORF">RUM4293_01463</name>
</gene>
<name>A0A0P1E2V7_9RHOB</name>
<dbReference type="EMBL" id="CYPS01000022">
    <property type="protein sequence ID" value="CUH42575.1"/>
    <property type="molecule type" value="Genomic_DNA"/>
</dbReference>
<evidence type="ECO:0000313" key="3">
    <source>
        <dbReference type="Proteomes" id="UP000050786"/>
    </source>
</evidence>
<dbReference type="PRINTS" id="PR00114">
    <property type="entry name" value="STPHPHTASE"/>
</dbReference>
<reference evidence="3" key="1">
    <citation type="submission" date="2015-09" db="EMBL/GenBank/DDBJ databases">
        <authorList>
            <person name="Rodrigo-Torres L."/>
            <person name="Arahal D.R."/>
        </authorList>
    </citation>
    <scope>NUCLEOTIDE SEQUENCE [LARGE SCALE GENOMIC DNA]</scope>
    <source>
        <strain evidence="3">CECT 4293</strain>
    </source>
</reference>
<sequence>MSIPIYAVGDIHGQMGMLQNALSRIEADGGPDARVVFLGDYVDRGPNSREVLDLLIEGRKAGRNWVMVKGNHDRMMVRFVQDCEIADKQLPITLNWLNPRLGGQETLASYGVEVTDNDRIFQVHERACAAVPPEHLDFINALPTYHQEGELLFVHAGIRPGIPLAQQSEDDLVWIRQEFLIESSPYPWLIVHGHTPVDTAEHCGNRVNLDAGAGYGRPLATAVFEGRQCWLLTDAGRVPLEPNPR</sequence>